<organism evidence="2 3">
    <name type="scientific">Hamiltosporidium tvaerminnensis</name>
    <dbReference type="NCBI Taxonomy" id="1176355"/>
    <lineage>
        <taxon>Eukaryota</taxon>
        <taxon>Fungi</taxon>
        <taxon>Fungi incertae sedis</taxon>
        <taxon>Microsporidia</taxon>
        <taxon>Dubosqiidae</taxon>
        <taxon>Hamiltosporidium</taxon>
    </lineage>
</organism>
<evidence type="ECO:0000256" key="1">
    <source>
        <dbReference type="SAM" id="Phobius"/>
    </source>
</evidence>
<reference evidence="2 3" key="1">
    <citation type="submission" date="2017-12" db="EMBL/GenBank/DDBJ databases">
        <authorList>
            <person name="Pombert J.-F."/>
            <person name="Haag K.L."/>
            <person name="Ebert D."/>
        </authorList>
    </citation>
    <scope>NUCLEOTIDE SEQUENCE [LARGE SCALE GENOMIC DNA]</scope>
    <source>
        <strain evidence="2">IL-G-3</strain>
    </source>
</reference>
<dbReference type="AlphaFoldDB" id="A0A4Q9M040"/>
<feature type="transmembrane region" description="Helical" evidence="1">
    <location>
        <begin position="7"/>
        <end position="28"/>
    </location>
</feature>
<keyword evidence="1" id="KW-0472">Membrane</keyword>
<protein>
    <submittedName>
        <fullName evidence="2">Uncharacterized protein</fullName>
    </submittedName>
</protein>
<dbReference type="SUPFAM" id="SSF52047">
    <property type="entry name" value="RNI-like"/>
    <property type="match status" value="1"/>
</dbReference>
<comment type="caution">
    <text evidence="2">The sequence shown here is derived from an EMBL/GenBank/DDBJ whole genome shotgun (WGS) entry which is preliminary data.</text>
</comment>
<gene>
    <name evidence="2" type="ORF">CWI38_0433p0020</name>
</gene>
<evidence type="ECO:0000313" key="2">
    <source>
        <dbReference type="EMBL" id="TBU13430.1"/>
    </source>
</evidence>
<dbReference type="EMBL" id="PITK01000433">
    <property type="protein sequence ID" value="TBU13430.1"/>
    <property type="molecule type" value="Genomic_DNA"/>
</dbReference>
<keyword evidence="1" id="KW-0812">Transmembrane</keyword>
<dbReference type="Proteomes" id="UP000292282">
    <property type="component" value="Unassembled WGS sequence"/>
</dbReference>
<accession>A0A4Q9M040</accession>
<keyword evidence="1" id="KW-1133">Transmembrane helix</keyword>
<dbReference type="VEuPathDB" id="MicrosporidiaDB:CWI38_0433p0020"/>
<name>A0A4Q9M040_9MICR</name>
<sequence length="772" mass="92611">MKVKLQNYFLMIAPRFHAVYLFALIFWVEALKLEKQIILHFYTEIHEVEANTERHNEFETSFSKLVKRKYNCYRHKECMECTKLVIRDCDMSPLTFKLEGEEIADRIIFINTNILTYNEFRYFLKSLQAFNDCKENFRIDDCVLIIHILDVFKFKKDKIFHQFIRIVLVSTIYNNRCYCTNSKVLKSITPSSSICKSILYEFCSIYFFDVNSIFGKTSPQLIKKIIKDNFDKDFCSKKQFVQITSKFLVEIDRQMQYNREFKIGLRIFFLLFRPLRMVSYCGENNNHILNSFLFKPYTSTSELCFWAWKDMKLLKRTFQNLAFKNVKTLFFFYCQLTSFKENYFKNFTCLRDIYLFHSYGEYKVFSDKSYTFIKNLVSLFYMEIIEDQKLTSRFLKITNNNKSINIAPINMHSIDSTNKIFISQEEFDSENYQIYLSDTITISFSNIEFKVNILDRSKIRKIEMHIYNIYVDRIYFESLYISKNLKGFQIHRAKLSSKFLSEVLLLSNLETIVVTDSTITFPKHTTNYHKHLLMNELSIIGCVLENQDRIFEFINSMPKLKNLTLLSNIDTYFFIKIFENNMIKLSLLEKFHFSEEGTCDSGFLDFLNNDSIIDLNVGFRSKEGSLSELFGNEKMLNIEKLQLEYFKIGFKDRKSIVNYKKMHYLHIFECDFYQISFSELFDKNEECAIEILTLINITIRKCDIIFLSRLRKLRSLSIQTKYRFFDYVDLFRFVRFYSSKLNIEIGFHQLLWSEKHKFKEIFGNNQHEIYVI</sequence>
<proteinExistence type="predicted"/>
<evidence type="ECO:0000313" key="3">
    <source>
        <dbReference type="Proteomes" id="UP000292282"/>
    </source>
</evidence>
<keyword evidence="3" id="KW-1185">Reference proteome</keyword>